<reference evidence="2 3" key="1">
    <citation type="submission" date="2016-08" db="EMBL/GenBank/DDBJ databases">
        <title>Draft genome of Fabibacter sp. strain SK-8.</title>
        <authorList>
            <person name="Wong S.-K."/>
            <person name="Hamasaki K."/>
            <person name="Yoshizawa S."/>
        </authorList>
    </citation>
    <scope>NUCLEOTIDE SEQUENCE [LARGE SCALE GENOMIC DNA]</scope>
    <source>
        <strain evidence="2 3">SK-8</strain>
    </source>
</reference>
<dbReference type="Proteomes" id="UP000095552">
    <property type="component" value="Unassembled WGS sequence"/>
</dbReference>
<accession>A0A1E5SLJ3</accession>
<name>A0A1E5SLJ3_9BACT</name>
<feature type="transmembrane region" description="Helical" evidence="1">
    <location>
        <begin position="32"/>
        <end position="50"/>
    </location>
</feature>
<dbReference type="RefSeq" id="WP_069835461.1">
    <property type="nucleotide sequence ID" value="NZ_MDGQ01000005.1"/>
</dbReference>
<keyword evidence="3" id="KW-1185">Reference proteome</keyword>
<proteinExistence type="predicted"/>
<dbReference type="STRING" id="1563681.BFP71_10670"/>
<organism evidence="2 3">
    <name type="scientific">Roseivirga misakiensis</name>
    <dbReference type="NCBI Taxonomy" id="1563681"/>
    <lineage>
        <taxon>Bacteria</taxon>
        <taxon>Pseudomonadati</taxon>
        <taxon>Bacteroidota</taxon>
        <taxon>Cytophagia</taxon>
        <taxon>Cytophagales</taxon>
        <taxon>Roseivirgaceae</taxon>
        <taxon>Roseivirga</taxon>
    </lineage>
</organism>
<evidence type="ECO:0000313" key="2">
    <source>
        <dbReference type="EMBL" id="OEJ99998.1"/>
    </source>
</evidence>
<evidence type="ECO:0000256" key="1">
    <source>
        <dbReference type="SAM" id="Phobius"/>
    </source>
</evidence>
<evidence type="ECO:0000313" key="3">
    <source>
        <dbReference type="Proteomes" id="UP000095552"/>
    </source>
</evidence>
<feature type="transmembrane region" description="Helical" evidence="1">
    <location>
        <begin position="7"/>
        <end position="26"/>
    </location>
</feature>
<sequence>MNDKQKSSANVGLVIGIMGFIAGVILTFSDNWQIGLFGGIASLGIAIKGYQDIKASKKVDER</sequence>
<keyword evidence="1" id="KW-0812">Transmembrane</keyword>
<dbReference type="AlphaFoldDB" id="A0A1E5SLJ3"/>
<keyword evidence="1" id="KW-0472">Membrane</keyword>
<gene>
    <name evidence="2" type="ORF">BFP71_10670</name>
</gene>
<keyword evidence="1" id="KW-1133">Transmembrane helix</keyword>
<dbReference type="EMBL" id="MDGQ01000005">
    <property type="protein sequence ID" value="OEJ99998.1"/>
    <property type="molecule type" value="Genomic_DNA"/>
</dbReference>
<comment type="caution">
    <text evidence="2">The sequence shown here is derived from an EMBL/GenBank/DDBJ whole genome shotgun (WGS) entry which is preliminary data.</text>
</comment>
<protein>
    <submittedName>
        <fullName evidence="2">Uncharacterized protein</fullName>
    </submittedName>
</protein>